<organism evidence="1 2">
    <name type="scientific">Ascodesmis nigricans</name>
    <dbReference type="NCBI Taxonomy" id="341454"/>
    <lineage>
        <taxon>Eukaryota</taxon>
        <taxon>Fungi</taxon>
        <taxon>Dikarya</taxon>
        <taxon>Ascomycota</taxon>
        <taxon>Pezizomycotina</taxon>
        <taxon>Pezizomycetes</taxon>
        <taxon>Pezizales</taxon>
        <taxon>Ascodesmidaceae</taxon>
        <taxon>Ascodesmis</taxon>
    </lineage>
</organism>
<keyword evidence="2" id="KW-1185">Reference proteome</keyword>
<evidence type="ECO:0000313" key="1">
    <source>
        <dbReference type="EMBL" id="TGZ83346.1"/>
    </source>
</evidence>
<evidence type="ECO:0000313" key="2">
    <source>
        <dbReference type="Proteomes" id="UP000298138"/>
    </source>
</evidence>
<name>A0A4S2N2T8_9PEZI</name>
<gene>
    <name evidence="1" type="ORF">EX30DRAFT_339538</name>
</gene>
<accession>A0A4S2N2T8</accession>
<proteinExistence type="predicted"/>
<dbReference type="InParanoid" id="A0A4S2N2T8"/>
<reference evidence="1 2" key="1">
    <citation type="submission" date="2019-04" db="EMBL/GenBank/DDBJ databases">
        <title>Comparative genomics and transcriptomics to analyze fruiting body development in filamentous ascomycetes.</title>
        <authorList>
            <consortium name="DOE Joint Genome Institute"/>
            <person name="Lutkenhaus R."/>
            <person name="Traeger S."/>
            <person name="Breuer J."/>
            <person name="Kuo A."/>
            <person name="Lipzen A."/>
            <person name="Pangilinan J."/>
            <person name="Dilworth D."/>
            <person name="Sandor L."/>
            <person name="Poggeler S."/>
            <person name="Barry K."/>
            <person name="Grigoriev I.V."/>
            <person name="Nowrousian M."/>
        </authorList>
    </citation>
    <scope>NUCLEOTIDE SEQUENCE [LARGE SCALE GENOMIC DNA]</scope>
    <source>
        <strain evidence="1 2">CBS 389.68</strain>
    </source>
</reference>
<dbReference type="EMBL" id="ML220114">
    <property type="protein sequence ID" value="TGZ83346.1"/>
    <property type="molecule type" value="Genomic_DNA"/>
</dbReference>
<sequence>MRAGVEGGYIIRDGFWDSGLLGLVMFVGYERRYMQWKSKSSQVKSGQLFLPL</sequence>
<dbReference type="Proteomes" id="UP000298138">
    <property type="component" value="Unassembled WGS sequence"/>
</dbReference>
<dbReference type="AlphaFoldDB" id="A0A4S2N2T8"/>
<protein>
    <submittedName>
        <fullName evidence="1">Uncharacterized protein</fullName>
    </submittedName>
</protein>